<gene>
    <name evidence="2" type="ORF">HYH03_017439</name>
</gene>
<feature type="region of interest" description="Disordered" evidence="1">
    <location>
        <begin position="44"/>
        <end position="144"/>
    </location>
</feature>
<dbReference type="EMBL" id="JAEHOE010000168">
    <property type="protein sequence ID" value="KAG2483721.1"/>
    <property type="molecule type" value="Genomic_DNA"/>
</dbReference>
<feature type="compositionally biased region" description="Gly residues" evidence="1">
    <location>
        <begin position="298"/>
        <end position="314"/>
    </location>
</feature>
<protein>
    <submittedName>
        <fullName evidence="2">Uncharacterized protein</fullName>
    </submittedName>
</protein>
<sequence length="366" mass="35363">MVASSALPGLPLSSSRAPAPCVQQQELLMMLPLRALAAASAQSGTGIAAGHPSPRHHGPARPHPSVSVSTSASACGSSCQSSTCGADSGPSPSPKSVATSETSSAGGREASHDGGPSLGLGLGLAGAPAPLSSRVSSTPRRHSLGYAPMPPPAAYSAMTAGCPALPPVAMSPRVVAAGGSRSCSGDCTPSPRPHGPGGCGTRGYGALPAGAAARDPGPNLSLPGAAGAGAGGGEPRLVHTRSQPHLNVTPPPPPQQQRPGLLLPSPRRGSGAEHTTLSVQAPAQSAAPLPSLSPPGRVGSGNSVGAGTEAGGPGPVGPARLPEPMLRLPSLGSGAVATPCAAERKGGGWSSRTYGAEVPLAGRVAS</sequence>
<reference evidence="2" key="1">
    <citation type="journal article" date="2020" name="bioRxiv">
        <title>Comparative genomics of Chlamydomonas.</title>
        <authorList>
            <person name="Craig R.J."/>
            <person name="Hasan A.R."/>
            <person name="Ness R.W."/>
            <person name="Keightley P.D."/>
        </authorList>
    </citation>
    <scope>NUCLEOTIDE SEQUENCE</scope>
    <source>
        <strain evidence="2">CCAP 11/70</strain>
    </source>
</reference>
<name>A0A835XH89_9CHLO</name>
<dbReference type="AlphaFoldDB" id="A0A835XH89"/>
<organism evidence="2 3">
    <name type="scientific">Edaphochlamys debaryana</name>
    <dbReference type="NCBI Taxonomy" id="47281"/>
    <lineage>
        <taxon>Eukaryota</taxon>
        <taxon>Viridiplantae</taxon>
        <taxon>Chlorophyta</taxon>
        <taxon>core chlorophytes</taxon>
        <taxon>Chlorophyceae</taxon>
        <taxon>CS clade</taxon>
        <taxon>Chlamydomonadales</taxon>
        <taxon>Chlamydomonadales incertae sedis</taxon>
        <taxon>Edaphochlamys</taxon>
    </lineage>
</organism>
<keyword evidence="3" id="KW-1185">Reference proteome</keyword>
<feature type="compositionally biased region" description="Low complexity" evidence="1">
    <location>
        <begin position="277"/>
        <end position="290"/>
    </location>
</feature>
<feature type="compositionally biased region" description="Polar residues" evidence="1">
    <location>
        <begin position="94"/>
        <end position="105"/>
    </location>
</feature>
<comment type="caution">
    <text evidence="2">The sequence shown here is derived from an EMBL/GenBank/DDBJ whole genome shotgun (WGS) entry which is preliminary data.</text>
</comment>
<accession>A0A835XH89</accession>
<feature type="compositionally biased region" description="Low complexity" evidence="1">
    <location>
        <begin position="65"/>
        <end position="86"/>
    </location>
</feature>
<feature type="compositionally biased region" description="Low complexity" evidence="1">
    <location>
        <begin position="257"/>
        <end position="269"/>
    </location>
</feature>
<proteinExistence type="predicted"/>
<dbReference type="Proteomes" id="UP000612055">
    <property type="component" value="Unassembled WGS sequence"/>
</dbReference>
<evidence type="ECO:0000313" key="2">
    <source>
        <dbReference type="EMBL" id="KAG2483721.1"/>
    </source>
</evidence>
<evidence type="ECO:0000256" key="1">
    <source>
        <dbReference type="SAM" id="MobiDB-lite"/>
    </source>
</evidence>
<feature type="region of interest" description="Disordered" evidence="1">
    <location>
        <begin position="176"/>
        <end position="333"/>
    </location>
</feature>
<evidence type="ECO:0000313" key="3">
    <source>
        <dbReference type="Proteomes" id="UP000612055"/>
    </source>
</evidence>